<reference evidence="1 2" key="1">
    <citation type="submission" date="2016-11" db="EMBL/GenBank/DDBJ databases">
        <title>The macronuclear genome of Stentor coeruleus: a giant cell with tiny introns.</title>
        <authorList>
            <person name="Slabodnick M."/>
            <person name="Ruby J.G."/>
            <person name="Reiff S.B."/>
            <person name="Swart E.C."/>
            <person name="Gosai S."/>
            <person name="Prabakaran S."/>
            <person name="Witkowska E."/>
            <person name="Larue G.E."/>
            <person name="Fisher S."/>
            <person name="Freeman R.M."/>
            <person name="Gunawardena J."/>
            <person name="Chu W."/>
            <person name="Stover N.A."/>
            <person name="Gregory B.D."/>
            <person name="Nowacki M."/>
            <person name="Derisi J."/>
            <person name="Roy S.W."/>
            <person name="Marshall W.F."/>
            <person name="Sood P."/>
        </authorList>
    </citation>
    <scope>NUCLEOTIDE SEQUENCE [LARGE SCALE GENOMIC DNA]</scope>
    <source>
        <strain evidence="1">WM001</strain>
    </source>
</reference>
<dbReference type="Proteomes" id="UP000187209">
    <property type="component" value="Unassembled WGS sequence"/>
</dbReference>
<evidence type="ECO:0000313" key="2">
    <source>
        <dbReference type="Proteomes" id="UP000187209"/>
    </source>
</evidence>
<accession>A0A1R2CNJ4</accession>
<dbReference type="AlphaFoldDB" id="A0A1R2CNJ4"/>
<organism evidence="1 2">
    <name type="scientific">Stentor coeruleus</name>
    <dbReference type="NCBI Taxonomy" id="5963"/>
    <lineage>
        <taxon>Eukaryota</taxon>
        <taxon>Sar</taxon>
        <taxon>Alveolata</taxon>
        <taxon>Ciliophora</taxon>
        <taxon>Postciliodesmatophora</taxon>
        <taxon>Heterotrichea</taxon>
        <taxon>Heterotrichida</taxon>
        <taxon>Stentoridae</taxon>
        <taxon>Stentor</taxon>
    </lineage>
</organism>
<dbReference type="EMBL" id="MPUH01000099">
    <property type="protein sequence ID" value="OMJ90594.1"/>
    <property type="molecule type" value="Genomic_DNA"/>
</dbReference>
<keyword evidence="2" id="KW-1185">Reference proteome</keyword>
<gene>
    <name evidence="1" type="ORF">SteCoe_6991</name>
</gene>
<proteinExistence type="predicted"/>
<protein>
    <submittedName>
        <fullName evidence="1">Uncharacterized protein</fullName>
    </submittedName>
</protein>
<comment type="caution">
    <text evidence="1">The sequence shown here is derived from an EMBL/GenBank/DDBJ whole genome shotgun (WGS) entry which is preliminary data.</text>
</comment>
<sequence length="124" mass="14676">MENLPSREELAEQNIFLRQERLKYYNLIAIATDEITILQGLSKNKKKKKPTEETKEMYEVLLKNHEDSLRFFMDCFEEESKIIIEKEGGNVMDYILALEKILKQKIGNCEFLINIVRALKLTYN</sequence>
<evidence type="ECO:0000313" key="1">
    <source>
        <dbReference type="EMBL" id="OMJ90594.1"/>
    </source>
</evidence>
<name>A0A1R2CNJ4_9CILI</name>